<accession>A0AAV5KWX1</accession>
<organism evidence="1 2">
    <name type="scientific">Rubroshorea leprosula</name>
    <dbReference type="NCBI Taxonomy" id="152421"/>
    <lineage>
        <taxon>Eukaryota</taxon>
        <taxon>Viridiplantae</taxon>
        <taxon>Streptophyta</taxon>
        <taxon>Embryophyta</taxon>
        <taxon>Tracheophyta</taxon>
        <taxon>Spermatophyta</taxon>
        <taxon>Magnoliopsida</taxon>
        <taxon>eudicotyledons</taxon>
        <taxon>Gunneridae</taxon>
        <taxon>Pentapetalae</taxon>
        <taxon>rosids</taxon>
        <taxon>malvids</taxon>
        <taxon>Malvales</taxon>
        <taxon>Dipterocarpaceae</taxon>
        <taxon>Rubroshorea</taxon>
    </lineage>
</organism>
<dbReference type="AlphaFoldDB" id="A0AAV5KWX1"/>
<proteinExistence type="predicted"/>
<name>A0AAV5KWX1_9ROSI</name>
<reference evidence="1 2" key="1">
    <citation type="journal article" date="2021" name="Commun. Biol.">
        <title>The genome of Shorea leprosula (Dipterocarpaceae) highlights the ecological relevance of drought in aseasonal tropical rainforests.</title>
        <authorList>
            <person name="Ng K.K.S."/>
            <person name="Kobayashi M.J."/>
            <person name="Fawcett J.A."/>
            <person name="Hatakeyama M."/>
            <person name="Paape T."/>
            <person name="Ng C.H."/>
            <person name="Ang C.C."/>
            <person name="Tnah L.H."/>
            <person name="Lee C.T."/>
            <person name="Nishiyama T."/>
            <person name="Sese J."/>
            <person name="O'Brien M.J."/>
            <person name="Copetti D."/>
            <person name="Mohd Noor M.I."/>
            <person name="Ong R.C."/>
            <person name="Putra M."/>
            <person name="Sireger I.Z."/>
            <person name="Indrioko S."/>
            <person name="Kosugi Y."/>
            <person name="Izuno A."/>
            <person name="Isagi Y."/>
            <person name="Lee S.L."/>
            <person name="Shimizu K.K."/>
        </authorList>
    </citation>
    <scope>NUCLEOTIDE SEQUENCE [LARGE SCALE GENOMIC DNA]</scope>
    <source>
        <strain evidence="1">214</strain>
    </source>
</reference>
<evidence type="ECO:0000313" key="1">
    <source>
        <dbReference type="EMBL" id="GKV29140.1"/>
    </source>
</evidence>
<gene>
    <name evidence="1" type="ORF">SLEP1_g38100</name>
</gene>
<dbReference type="Proteomes" id="UP001054252">
    <property type="component" value="Unassembled WGS sequence"/>
</dbReference>
<protein>
    <submittedName>
        <fullName evidence="1">Uncharacterized protein</fullName>
    </submittedName>
</protein>
<comment type="caution">
    <text evidence="1">The sequence shown here is derived from an EMBL/GenBank/DDBJ whole genome shotgun (WGS) entry which is preliminary data.</text>
</comment>
<evidence type="ECO:0000313" key="2">
    <source>
        <dbReference type="Proteomes" id="UP001054252"/>
    </source>
</evidence>
<sequence>MPTLQICAVEKVEKHPAKCATITFIPGAFLFEMIMVQFDSVSTFQGNKGLGLTWRFCNNDFHVSNHILKYG</sequence>
<keyword evidence="2" id="KW-1185">Reference proteome</keyword>
<dbReference type="EMBL" id="BPVZ01000082">
    <property type="protein sequence ID" value="GKV29140.1"/>
    <property type="molecule type" value="Genomic_DNA"/>
</dbReference>